<evidence type="ECO:0000259" key="1">
    <source>
        <dbReference type="Pfam" id="PF09346"/>
    </source>
</evidence>
<dbReference type="InterPro" id="IPR018958">
    <property type="entry name" value="Knr4/Smi1-like_dom"/>
</dbReference>
<dbReference type="AlphaFoldDB" id="A0A518DQJ6"/>
<name>A0A518DQJ6_9BACT</name>
<accession>A0A518DQJ6</accession>
<dbReference type="Proteomes" id="UP000317648">
    <property type="component" value="Chromosome"/>
</dbReference>
<organism evidence="2 3">
    <name type="scientific">Lignipirellula cremea</name>
    <dbReference type="NCBI Taxonomy" id="2528010"/>
    <lineage>
        <taxon>Bacteria</taxon>
        <taxon>Pseudomonadati</taxon>
        <taxon>Planctomycetota</taxon>
        <taxon>Planctomycetia</taxon>
        <taxon>Pirellulales</taxon>
        <taxon>Pirellulaceae</taxon>
        <taxon>Lignipirellula</taxon>
    </lineage>
</organism>
<dbReference type="Pfam" id="PF09346">
    <property type="entry name" value="SMI1_KNR4"/>
    <property type="match status" value="1"/>
</dbReference>
<gene>
    <name evidence="2" type="ORF">Pla8534_18780</name>
</gene>
<evidence type="ECO:0000313" key="3">
    <source>
        <dbReference type="Proteomes" id="UP000317648"/>
    </source>
</evidence>
<evidence type="ECO:0000313" key="2">
    <source>
        <dbReference type="EMBL" id="QDU94092.1"/>
    </source>
</evidence>
<reference evidence="2 3" key="1">
    <citation type="submission" date="2019-02" db="EMBL/GenBank/DDBJ databases">
        <title>Deep-cultivation of Planctomycetes and their phenomic and genomic characterization uncovers novel biology.</title>
        <authorList>
            <person name="Wiegand S."/>
            <person name="Jogler M."/>
            <person name="Boedeker C."/>
            <person name="Pinto D."/>
            <person name="Vollmers J."/>
            <person name="Rivas-Marin E."/>
            <person name="Kohn T."/>
            <person name="Peeters S.H."/>
            <person name="Heuer A."/>
            <person name="Rast P."/>
            <person name="Oberbeckmann S."/>
            <person name="Bunk B."/>
            <person name="Jeske O."/>
            <person name="Meyerdierks A."/>
            <person name="Storesund J.E."/>
            <person name="Kallscheuer N."/>
            <person name="Luecker S."/>
            <person name="Lage O.M."/>
            <person name="Pohl T."/>
            <person name="Merkel B.J."/>
            <person name="Hornburger P."/>
            <person name="Mueller R.-W."/>
            <person name="Bruemmer F."/>
            <person name="Labrenz M."/>
            <person name="Spormann A.M."/>
            <person name="Op den Camp H."/>
            <person name="Overmann J."/>
            <person name="Amann R."/>
            <person name="Jetten M.S.M."/>
            <person name="Mascher T."/>
            <person name="Medema M.H."/>
            <person name="Devos D.P."/>
            <person name="Kaster A.-K."/>
            <person name="Ovreas L."/>
            <person name="Rohde M."/>
            <person name="Galperin M.Y."/>
            <person name="Jogler C."/>
        </authorList>
    </citation>
    <scope>NUCLEOTIDE SEQUENCE [LARGE SCALE GENOMIC DNA]</scope>
    <source>
        <strain evidence="2 3">Pla85_3_4</strain>
    </source>
</reference>
<keyword evidence="3" id="KW-1185">Reference proteome</keyword>
<dbReference type="SUPFAM" id="SSF160631">
    <property type="entry name" value="SMI1/KNR4-like"/>
    <property type="match status" value="1"/>
</dbReference>
<feature type="domain" description="Knr4/Smi1-like" evidence="1">
    <location>
        <begin position="74"/>
        <end position="140"/>
    </location>
</feature>
<dbReference type="InterPro" id="IPR037883">
    <property type="entry name" value="Knr4/Smi1-like_sf"/>
</dbReference>
<protein>
    <recommendedName>
        <fullName evidence="1">Knr4/Smi1-like domain-containing protein</fullName>
    </recommendedName>
</protein>
<dbReference type="RefSeq" id="WP_145051901.1">
    <property type="nucleotide sequence ID" value="NZ_CP036433.1"/>
</dbReference>
<sequence length="171" mass="19414">MSKVDWEAIFQDITKESPATNDDIAFLQEAALAPLTEDEIVEINATQNPYPASNPLYNEYEPFDPTGWVIPQRKFPDSFVDCLRWSNGGNFVNGEREFGMFGPEEIRQYLLSYQLPEYMPGAVPFALDGGGGFFLFDMRNEVAVQSVRMDERPARLIAGRVGSLVRRPRLR</sequence>
<dbReference type="EMBL" id="CP036433">
    <property type="protein sequence ID" value="QDU94092.1"/>
    <property type="molecule type" value="Genomic_DNA"/>
</dbReference>
<dbReference type="KEGG" id="lcre:Pla8534_18780"/>
<dbReference type="Gene3D" id="3.40.1580.10">
    <property type="entry name" value="SMI1/KNR4-like"/>
    <property type="match status" value="1"/>
</dbReference>
<dbReference type="OrthoDB" id="5198158at2"/>
<proteinExistence type="predicted"/>